<evidence type="ECO:0000313" key="3">
    <source>
        <dbReference type="WBParaSite" id="ASIM_0000627401-mRNA-1"/>
    </source>
</evidence>
<name>A0A0M3JF74_ANISI</name>
<proteinExistence type="predicted"/>
<dbReference type="Proteomes" id="UP000267096">
    <property type="component" value="Unassembled WGS sequence"/>
</dbReference>
<gene>
    <name evidence="1" type="ORF">ASIM_LOCUS6058</name>
</gene>
<organism evidence="3">
    <name type="scientific">Anisakis simplex</name>
    <name type="common">Herring worm</name>
    <dbReference type="NCBI Taxonomy" id="6269"/>
    <lineage>
        <taxon>Eukaryota</taxon>
        <taxon>Metazoa</taxon>
        <taxon>Ecdysozoa</taxon>
        <taxon>Nematoda</taxon>
        <taxon>Chromadorea</taxon>
        <taxon>Rhabditida</taxon>
        <taxon>Spirurina</taxon>
        <taxon>Ascaridomorpha</taxon>
        <taxon>Ascaridoidea</taxon>
        <taxon>Anisakidae</taxon>
        <taxon>Anisakis</taxon>
        <taxon>Anisakis simplex complex</taxon>
    </lineage>
</organism>
<protein>
    <submittedName>
        <fullName evidence="3">Transposase</fullName>
    </submittedName>
</protein>
<reference evidence="1 2" key="2">
    <citation type="submission" date="2018-11" db="EMBL/GenBank/DDBJ databases">
        <authorList>
            <consortium name="Pathogen Informatics"/>
        </authorList>
    </citation>
    <scope>NUCLEOTIDE SEQUENCE [LARGE SCALE GENOMIC DNA]</scope>
</reference>
<dbReference type="AlphaFoldDB" id="A0A0M3JF74"/>
<accession>A0A0M3JF74</accession>
<evidence type="ECO:0000313" key="2">
    <source>
        <dbReference type="Proteomes" id="UP000267096"/>
    </source>
</evidence>
<keyword evidence="2" id="KW-1185">Reference proteome</keyword>
<sequence>MRSTPSVPSSPDNVKRLAIGHVIRKQFRIVHGLVVLRNVSAKRVSYVSRTRTILVYRSISVPMSCKILIR</sequence>
<dbReference type="EMBL" id="UYRR01012661">
    <property type="protein sequence ID" value="VDK26456.1"/>
    <property type="molecule type" value="Genomic_DNA"/>
</dbReference>
<dbReference type="WBParaSite" id="ASIM_0000627401-mRNA-1">
    <property type="protein sequence ID" value="ASIM_0000627401-mRNA-1"/>
    <property type="gene ID" value="ASIM_0000627401"/>
</dbReference>
<reference evidence="3" key="1">
    <citation type="submission" date="2017-02" db="UniProtKB">
        <authorList>
            <consortium name="WormBaseParasite"/>
        </authorList>
    </citation>
    <scope>IDENTIFICATION</scope>
</reference>
<evidence type="ECO:0000313" key="1">
    <source>
        <dbReference type="EMBL" id="VDK26456.1"/>
    </source>
</evidence>